<organism evidence="7">
    <name type="scientific">Angiostrongylus costaricensis</name>
    <name type="common">Nematode worm</name>
    <dbReference type="NCBI Taxonomy" id="334426"/>
    <lineage>
        <taxon>Eukaryota</taxon>
        <taxon>Metazoa</taxon>
        <taxon>Ecdysozoa</taxon>
        <taxon>Nematoda</taxon>
        <taxon>Chromadorea</taxon>
        <taxon>Rhabditida</taxon>
        <taxon>Rhabditina</taxon>
        <taxon>Rhabditomorpha</taxon>
        <taxon>Strongyloidea</taxon>
        <taxon>Metastrongylidae</taxon>
        <taxon>Angiostrongylus</taxon>
    </lineage>
</organism>
<dbReference type="InterPro" id="IPR013894">
    <property type="entry name" value="RMI1_OB"/>
</dbReference>
<dbReference type="EMBL" id="UYYA01004737">
    <property type="protein sequence ID" value="VDM63192.1"/>
    <property type="molecule type" value="Genomic_DNA"/>
</dbReference>
<name>A0A158PLN7_ANGCS</name>
<gene>
    <name evidence="5" type="ORF">ACOC_LOCUS11607</name>
</gene>
<dbReference type="GO" id="GO:0031422">
    <property type="term" value="C:RecQ family helicase-topoisomerase III complex"/>
    <property type="evidence" value="ECO:0007669"/>
    <property type="project" value="TreeGrafter"/>
</dbReference>
<evidence type="ECO:0000313" key="6">
    <source>
        <dbReference type="Proteomes" id="UP000267027"/>
    </source>
</evidence>
<evidence type="ECO:0000259" key="4">
    <source>
        <dbReference type="Pfam" id="PF08585"/>
    </source>
</evidence>
<keyword evidence="6" id="KW-1185">Reference proteome</keyword>
<evidence type="ECO:0000313" key="5">
    <source>
        <dbReference type="EMBL" id="VDM63192.1"/>
    </source>
</evidence>
<comment type="similarity">
    <text evidence="1">Belongs to the RMI1 family.</text>
</comment>
<dbReference type="GO" id="GO:0016604">
    <property type="term" value="C:nuclear body"/>
    <property type="evidence" value="ECO:0007669"/>
    <property type="project" value="TreeGrafter"/>
</dbReference>
<dbReference type="GO" id="GO:0000712">
    <property type="term" value="P:resolution of meiotic recombination intermediates"/>
    <property type="evidence" value="ECO:0007669"/>
    <property type="project" value="TreeGrafter"/>
</dbReference>
<reference evidence="5 6" key="2">
    <citation type="submission" date="2018-11" db="EMBL/GenBank/DDBJ databases">
        <authorList>
            <consortium name="Pathogen Informatics"/>
        </authorList>
    </citation>
    <scope>NUCLEOTIDE SEQUENCE [LARGE SCALE GENOMIC DNA]</scope>
    <source>
        <strain evidence="5 6">Costa Rica</strain>
    </source>
</reference>
<dbReference type="WBParaSite" id="ACOC_0001160601-mRNA-1">
    <property type="protein sequence ID" value="ACOC_0001160601-mRNA-1"/>
    <property type="gene ID" value="ACOC_0001160601"/>
</dbReference>
<dbReference type="Pfam" id="PF08585">
    <property type="entry name" value="RMI1_N_C"/>
    <property type="match status" value="1"/>
</dbReference>
<feature type="region of interest" description="Disordered" evidence="3">
    <location>
        <begin position="219"/>
        <end position="248"/>
    </location>
</feature>
<accession>A0A158PLN7</accession>
<proteinExistence type="inferred from homology"/>
<evidence type="ECO:0000256" key="1">
    <source>
        <dbReference type="ARBA" id="ARBA00006395"/>
    </source>
</evidence>
<reference evidence="7" key="1">
    <citation type="submission" date="2016-04" db="UniProtKB">
        <authorList>
            <consortium name="WormBaseParasite"/>
        </authorList>
    </citation>
    <scope>IDENTIFICATION</scope>
</reference>
<dbReference type="OrthoDB" id="341511at2759"/>
<dbReference type="InterPro" id="IPR042470">
    <property type="entry name" value="RMI1_N_C_sf"/>
</dbReference>
<dbReference type="PANTHER" id="PTHR14790:SF15">
    <property type="entry name" value="RECQ-MEDIATED GENOME INSTABILITY PROTEIN 1"/>
    <property type="match status" value="1"/>
</dbReference>
<dbReference type="PANTHER" id="PTHR14790">
    <property type="entry name" value="RECQ-MEDIATED GENOME INSTABILITY PROTEIN 1 RMI1"/>
    <property type="match status" value="1"/>
</dbReference>
<protein>
    <recommendedName>
        <fullName evidence="2">RecQ-mediated genome instability protein 1</fullName>
    </recommendedName>
</protein>
<dbReference type="Gene3D" id="2.40.50.770">
    <property type="entry name" value="RecQ-mediated genome instability protein Rmi1, C-terminal domain"/>
    <property type="match status" value="1"/>
</dbReference>
<dbReference type="STRING" id="334426.A0A158PLN7"/>
<evidence type="ECO:0000256" key="3">
    <source>
        <dbReference type="SAM" id="MobiDB-lite"/>
    </source>
</evidence>
<evidence type="ECO:0000256" key="2">
    <source>
        <dbReference type="ARBA" id="ARBA00018987"/>
    </source>
</evidence>
<evidence type="ECO:0000313" key="7">
    <source>
        <dbReference type="WBParaSite" id="ACOC_0001160601-mRNA-1"/>
    </source>
</evidence>
<sequence>MEDVPSFVFDFFMERHIVLKEEWLSNVLMYLFSFFEAEMGESAPENPKNIASLVYEQWKYTDISETTYPLLKQLAIDGNTHKAYVVSVVDIGASFYSQFCALVHEFVDNTGFEPLPEMEHGPGLENLEAVHKPRRMLSFTVSDGETILRAIEYHSIRSLSLLTKPGCKILLIPPILCRKGVFFLKPTNVQLLGGDVESFFTSCRPLQVMSERLNVPIPTSKKQSVKTQTEAFGSERDTGSGVKGKKHNRQVNVHKPTKVFDKLPTLCYGGYDDLREDSSVTSGSSHTSARALRAPWKPVAQVSPMHTTEGNAKGVQNRQLPIPVEDSPPDFDAELSRLQTTMSYSSPYDISHSDNNLKRRSLDRRAERIQGLIIKLIGHFGSEIIVACPSLDVRKLIFLKELLEFPL</sequence>
<dbReference type="GO" id="GO:0000724">
    <property type="term" value="P:double-strand break repair via homologous recombination"/>
    <property type="evidence" value="ECO:0007669"/>
    <property type="project" value="TreeGrafter"/>
</dbReference>
<feature type="domain" description="RecQ mediated genome instability protein 1 OB-fold" evidence="4">
    <location>
        <begin position="85"/>
        <end position="199"/>
    </location>
</feature>
<dbReference type="AlphaFoldDB" id="A0A158PLN7"/>
<dbReference type="Proteomes" id="UP000267027">
    <property type="component" value="Unassembled WGS sequence"/>
</dbReference>
<feature type="compositionally biased region" description="Polar residues" evidence="3">
    <location>
        <begin position="220"/>
        <end position="231"/>
    </location>
</feature>